<reference evidence="1" key="1">
    <citation type="journal article" date="2014" name="Front. Microbiol.">
        <title>High frequency of phylogenetically diverse reductive dehalogenase-homologous genes in deep subseafloor sedimentary metagenomes.</title>
        <authorList>
            <person name="Kawai M."/>
            <person name="Futagami T."/>
            <person name="Toyoda A."/>
            <person name="Takaki Y."/>
            <person name="Nishi S."/>
            <person name="Hori S."/>
            <person name="Arai W."/>
            <person name="Tsubouchi T."/>
            <person name="Morono Y."/>
            <person name="Uchiyama I."/>
            <person name="Ito T."/>
            <person name="Fujiyama A."/>
            <person name="Inagaki F."/>
            <person name="Takami H."/>
        </authorList>
    </citation>
    <scope>NUCLEOTIDE SEQUENCE</scope>
    <source>
        <strain evidence="1">Expedition CK06-06</strain>
    </source>
</reference>
<feature type="non-terminal residue" evidence="1">
    <location>
        <position position="477"/>
    </location>
</feature>
<comment type="caution">
    <text evidence="1">The sequence shown here is derived from an EMBL/GenBank/DDBJ whole genome shotgun (WGS) entry which is preliminary data.</text>
</comment>
<dbReference type="EMBL" id="BARS01003393">
    <property type="protein sequence ID" value="GAF82171.1"/>
    <property type="molecule type" value="Genomic_DNA"/>
</dbReference>
<feature type="non-terminal residue" evidence="1">
    <location>
        <position position="1"/>
    </location>
</feature>
<organism evidence="1">
    <name type="scientific">marine sediment metagenome</name>
    <dbReference type="NCBI Taxonomy" id="412755"/>
    <lineage>
        <taxon>unclassified sequences</taxon>
        <taxon>metagenomes</taxon>
        <taxon>ecological metagenomes</taxon>
    </lineage>
</organism>
<name>X0T487_9ZZZZ</name>
<evidence type="ECO:0000313" key="1">
    <source>
        <dbReference type="EMBL" id="GAF82171.1"/>
    </source>
</evidence>
<proteinExistence type="predicted"/>
<protein>
    <submittedName>
        <fullName evidence="1">Uncharacterized protein</fullName>
    </submittedName>
</protein>
<sequence>INLDLSASIDYSCNAEIKNASSAEYSSNVEIENESFAEFSCNAIINLDLSASIDSSCNTEIINSSSVDASLNVVINNITLIDMSANAFVPAPRRYGGNWQRKMWLNGEYYWRGRYDANQDEIIFEYIAKTGLEGNTWAENENAAIDASGFSASCIEADFTVRGARDGIPATIHYSDGVDTWIAESDEASATGWAWQNTTKVFDAVDANDEYCHVNLCANRTTPTPKFWASAVFEDDSEGKQWIRTRQQTTGGDITGWQAVADVSNVDNTNVISGSTIRSMGTAGAAKDDVIYVYKEGTAIRSRFWNGVSFETIQDVDTTVYPITTKALFDFEHTTIAGTTIAGLLYRDADGTMQWKERTDGSEDAWGANEELESGMPCTLACEGIVDWGSGFMIALYGKAMGVVGYRIHEMTSHEWHPALVSGSHTFSTVTDAIVATLSFEQGQTPDRIPGEEAVPFSWIGTLGPSSYTTGWGIIYD</sequence>
<accession>X0T487</accession>
<gene>
    <name evidence="1" type="ORF">S01H1_06578</name>
</gene>
<dbReference type="AlphaFoldDB" id="X0T487"/>